<protein>
    <submittedName>
        <fullName evidence="2">Uncharacterized protein</fullName>
    </submittedName>
</protein>
<evidence type="ECO:0000313" key="3">
    <source>
        <dbReference type="Proteomes" id="UP001168620"/>
    </source>
</evidence>
<dbReference type="Proteomes" id="UP001168620">
    <property type="component" value="Unassembled WGS sequence"/>
</dbReference>
<name>A0ABT8FJX1_9ACTN</name>
<feature type="transmembrane region" description="Helical" evidence="1">
    <location>
        <begin position="92"/>
        <end position="108"/>
    </location>
</feature>
<keyword evidence="1" id="KW-0812">Transmembrane</keyword>
<sequence>MRRRTAGSLVGAVGGVVFVLVNAGGLPGAGALHAAAAVLLVATVAAGLRSTGDVPPPSRAAVRTYGWCVGLMVLAIVLGARLLALVDRPDLTLPWVVGVVGVHFWPFARAFAAPLFTGLAGALVVVALAGAAAVSADLAHAAPATGVAAGFVLLAAALAGEVTAHRGTAPADDPV</sequence>
<feature type="transmembrane region" description="Helical" evidence="1">
    <location>
        <begin position="33"/>
        <end position="52"/>
    </location>
</feature>
<gene>
    <name evidence="2" type="ORF">QWY28_17795</name>
</gene>
<keyword evidence="3" id="KW-1185">Reference proteome</keyword>
<dbReference type="RefSeq" id="WP_300953911.1">
    <property type="nucleotide sequence ID" value="NZ_JAUHJQ010000008.1"/>
</dbReference>
<keyword evidence="1" id="KW-0472">Membrane</keyword>
<feature type="transmembrane region" description="Helical" evidence="1">
    <location>
        <begin position="140"/>
        <end position="159"/>
    </location>
</feature>
<evidence type="ECO:0000313" key="2">
    <source>
        <dbReference type="EMBL" id="MDN4174820.1"/>
    </source>
</evidence>
<feature type="transmembrane region" description="Helical" evidence="1">
    <location>
        <begin position="115"/>
        <end position="134"/>
    </location>
</feature>
<feature type="transmembrane region" description="Helical" evidence="1">
    <location>
        <begin position="64"/>
        <end position="86"/>
    </location>
</feature>
<reference evidence="2" key="1">
    <citation type="submission" date="2023-06" db="EMBL/GenBank/DDBJ databases">
        <title>Draft genome sequence of Nocardioides sp. SOB77.</title>
        <authorList>
            <person name="Zhang G."/>
        </authorList>
    </citation>
    <scope>NUCLEOTIDE SEQUENCE</scope>
    <source>
        <strain evidence="2">SOB77</strain>
    </source>
</reference>
<comment type="caution">
    <text evidence="2">The sequence shown here is derived from an EMBL/GenBank/DDBJ whole genome shotgun (WGS) entry which is preliminary data.</text>
</comment>
<dbReference type="EMBL" id="JAUHJQ010000008">
    <property type="protein sequence ID" value="MDN4174820.1"/>
    <property type="molecule type" value="Genomic_DNA"/>
</dbReference>
<proteinExistence type="predicted"/>
<evidence type="ECO:0000256" key="1">
    <source>
        <dbReference type="SAM" id="Phobius"/>
    </source>
</evidence>
<accession>A0ABT8FJX1</accession>
<keyword evidence="1" id="KW-1133">Transmembrane helix</keyword>
<organism evidence="2 3">
    <name type="scientific">Nocardioides oceani</name>
    <dbReference type="NCBI Taxonomy" id="3058369"/>
    <lineage>
        <taxon>Bacteria</taxon>
        <taxon>Bacillati</taxon>
        <taxon>Actinomycetota</taxon>
        <taxon>Actinomycetes</taxon>
        <taxon>Propionibacteriales</taxon>
        <taxon>Nocardioidaceae</taxon>
        <taxon>Nocardioides</taxon>
    </lineage>
</organism>